<feature type="signal peptide" evidence="3">
    <location>
        <begin position="1"/>
        <end position="24"/>
    </location>
</feature>
<dbReference type="InterPro" id="IPR028974">
    <property type="entry name" value="TSP_type-3_rpt"/>
</dbReference>
<dbReference type="NCBIfam" id="TIGR02167">
    <property type="entry name" value="Liste_lipo_26"/>
    <property type="match status" value="10"/>
</dbReference>
<evidence type="ECO:0000256" key="2">
    <source>
        <dbReference type="ARBA" id="ARBA00023157"/>
    </source>
</evidence>
<dbReference type="InterPro" id="IPR013320">
    <property type="entry name" value="ConA-like_dom_sf"/>
</dbReference>
<dbReference type="InterPro" id="IPR005046">
    <property type="entry name" value="DUF285"/>
</dbReference>
<keyword evidence="1 3" id="KW-0732">Signal</keyword>
<accession>A0ABU9N151</accession>
<dbReference type="NCBIfam" id="TIGR04183">
    <property type="entry name" value="Por_Secre_tail"/>
    <property type="match status" value="1"/>
</dbReference>
<evidence type="ECO:0000313" key="6">
    <source>
        <dbReference type="Proteomes" id="UP001460072"/>
    </source>
</evidence>
<dbReference type="InterPro" id="IPR006558">
    <property type="entry name" value="LamG-like"/>
</dbReference>
<dbReference type="Proteomes" id="UP001460072">
    <property type="component" value="Unassembled WGS sequence"/>
</dbReference>
<sequence length="2733" mass="286983">MSNKKLSQKLLTFLLILLPSVLFAQGEFITRWNLATVGSGATQLSIGTATSGTVTYYWQQIGGAALTGSGTFSGTTLTITGLPTGATIRLGIYPTNFQRININNGADRSRLLDVEQWGTTVWTSMATAFFGCNNLNITATDIPVLTSCTSMQTMFQGCTVLNGPTNINSWNTAAVTNMSFMFRNATSFNQNIGSWNTGAVTTMQHMFLSATAFNQNINSWNTAAVTNMNGIFAAATSFNQNIGSWNTVAVTNMSFMFQQATAFNQNIGSWNTAAVTNMNGMFSFATSFNQNIGSWNTGAVTNMAQMFQNANSFNQNIGSWNTAAVTLMSGMFQNASSFNQNIGNWNTGAVTFMSQMFSGATSFNQNIGNWRLNATVNLTFMLDNSGMDCANYAATLVGWNANPTTPNGRTLGATGRTYGAQASAARANLVLATGSGGKGWTIIGDALSATNCGAFITRWNLATTGSGATQLSIGTATSGTVTYYWQQIGGAALTGSGTFSGTTLTITGLPAGATIRLGIYPTNFQRININNGTDRSRLLDVEQWGTTVWTSMQSAFFGCNNLNITATDLPVLTSCTSMESMFQGCSTLNGPSNINSWNTAAVVNMSGMFRLATAFNQNIGSWNTAAVTNMGSMFLDAKIFNQNIGSWNTGVVTNMSFMFQQATAFNQNIGSWNTAAVTNMGAMFMGATNFNQNIGSWNTAAVTNMNAMFQNANSFNQNIGSWNTAAVTNMGGLFASAISFNQNIGSWNTGAVTSMQQMFNGATAFNNGGSSTINNWNTAAVTNMFRMFDLATSFNQNIGNWNLNATVNLGIMLNNSGMDCANYAATLVGWNANPITPNGRTLGATGRTYGPQATAARANLVLATGSGGKGWTITGDTPFAVGAASSTQTLCINTVLTNITHTTTGATGIGAATGLPSGVTASWAANVITISGTPTASGTFNYSIPLTGGCSSVNATGTITVNPTNTAGAASTTPTVCINTALTNITHTTTVATGISNAGVAGANGLPAGVSASWASNTITISGTPTASGTFNYSIPLTGGCSSVNATGIITVNPLSIPTISASVSTTPALSLISSNANVAYGLRKLHCAYTGPAIRVRRSSDNTTLDIGFTVSGNLNTVALMNFVSTGDGFVDTWYDQSGNSKHLSQSNAINQPQIVSAGVILLRNGLPTVRFNGNQSLRRVGTVSSGSNPFSILALTSRSNTFAEVFGWGNNAYNGCRVGLWIDASGQNSIEMLSRGKFGNTTTASVLDLKTWIYTSGMISTGLNAFYNGSVTPTTLVSGIDITPNVVANGEIAMGVVPTTTAHPFSGDVSEMIAFDSALSTTERQILEYQQSLYYNVTGPSAVVRGSTTLTSTAASSYLWSTGATTQSITVNTSGTYSVTVTAANGCSGTSATTSVTVLPEFSVGTASSTPTLCINTPLTAITHTTVATAGIGTPIGLPAGVTASWAANTITISGTPTASGTFNYSIPLAEGCGSVAATGTIIVTPTNAAGAASSTPTLCINTTLTNITHTTAGATGIGTPTGLPAGVTAAWASNTITISGTPTASGTFNYSIPLTGGCGVVNATGIITVTPANTPGVASSTPTVTINTALTTITHATTGATGIGAATGLPTGVTAIWASNTITISGTPTVLGIFNYSIPLIGGCGTVNATGTITVTRDTDGDGVGDAADGDDDNDGIIDTLECCIDSDGDGVIDTLDIDADNDGIPDIEEAGFKAYSNGKSTMDRSSATTWVDANANGINDYIDSMITAGTYLLPDTDGIGVPNFLDLDSDNDSLFDVDEANLLNGDGDSNGDGNGDGLDGDGDGLLNVYDNFVSFGTTARAYAQDTDGNGTPDFMQIDSNSDGIKDIAETLYSALDTNNDGKIDGTVDVDNDGLLDTFDTNTTVKGSPRDLNRKLYLDFDGRNDYGQDATALGVLANETIMAWINLNSAFSATGVIAGQPGFQLRINSSRNLEAVVNGSTVSFSTTMIPYSTAVLNTSQWYHVGAVYNGSTVKLYLNGVMVASGAATGSIASAALTLGKNPIADSNYFRGKIDEVRIFNVALTDLQFQRMVYQEVQNTGSQVRGTIVPKDIQSLPYTSMLRNYRMDAYKDDIVDDFTTATVDIGTGMKIYNHKAIKVQEAPMPFVTRTTGTFATAVNDSSKDIRGMDVLDYDYSIVQVKHDISETANVTNLALFVDPNITITMNNDTKIQNDWYLKLDGKIDLVGKSQLVQTTNSDLDATSAGFVERDQQGNRKIFNYNYWSSPVSSINNSTVNHGFTVNGVMKDGTTATPQNITWTSGINGAATSPITLSSYWIFKFQNSTNSYANWSSVGQNGILLPGQGFTMKGSGVATPNQNYTFVGKPNNGTITSTVGANNLNLCGNPYPSAIDADQFIDDNVASINGTLFFWEHFDTNSSHNTIEYQGGYATYTKVGGTAPVAPIGISGLGSSNKTPNRFIPVGQGFFVTGTPTGGTITFNNGQRLFVKEDNENSYSLFRTNANPTVSSSAANNNANDSFTTEEFMKLRLGYTSTNSYHRQILLGFMDQNATAGYDEGYDGLSIETLTNDMYFINGTRKLNINGDGFFNVNNIYPIGVKNATSGNVTFQVDGKENFSDGQEIYIHDNVTNTYNSIKSQPYQVNLPAGIYETRFTLRFTNGSSLGTTDNEENQGIAVIHSQSNNMITIKNVLQEVTVKSVSLFNLLGQQVTNWKIDNQSQADIQLKVSDVSTGTYIVKVFTDGGEITKKILVKK</sequence>
<dbReference type="InterPro" id="IPR026444">
    <property type="entry name" value="Secre_tail"/>
</dbReference>
<organism evidence="5 6">
    <name type="scientific">Flavobacterium aureirubrum</name>
    <dbReference type="NCBI Taxonomy" id="3133147"/>
    <lineage>
        <taxon>Bacteria</taxon>
        <taxon>Pseudomonadati</taxon>
        <taxon>Bacteroidota</taxon>
        <taxon>Flavobacteriia</taxon>
        <taxon>Flavobacteriales</taxon>
        <taxon>Flavobacteriaceae</taxon>
        <taxon>Flavobacterium</taxon>
    </lineage>
</organism>
<dbReference type="RefSeq" id="WP_342694376.1">
    <property type="nucleotide sequence ID" value="NZ_JBCGDO010000001.1"/>
</dbReference>
<dbReference type="Pfam" id="PF18962">
    <property type="entry name" value="Por_Secre_tail"/>
    <property type="match status" value="1"/>
</dbReference>
<evidence type="ECO:0000259" key="4">
    <source>
        <dbReference type="SMART" id="SM00560"/>
    </source>
</evidence>
<dbReference type="SMART" id="SM00560">
    <property type="entry name" value="LamGL"/>
    <property type="match status" value="1"/>
</dbReference>
<dbReference type="InterPro" id="IPR011889">
    <property type="entry name" value="Liste_lipo_26"/>
</dbReference>
<dbReference type="Pfam" id="PF13385">
    <property type="entry name" value="Laminin_G_3"/>
    <property type="match status" value="1"/>
</dbReference>
<keyword evidence="6" id="KW-1185">Reference proteome</keyword>
<dbReference type="Gene3D" id="2.60.120.200">
    <property type="match status" value="2"/>
</dbReference>
<evidence type="ECO:0000256" key="3">
    <source>
        <dbReference type="SAM" id="SignalP"/>
    </source>
</evidence>
<feature type="domain" description="LamG-like jellyroll fold" evidence="4">
    <location>
        <begin position="1920"/>
        <end position="2049"/>
    </location>
</feature>
<keyword evidence="2" id="KW-1015">Disulfide bond</keyword>
<comment type="caution">
    <text evidence="5">The sequence shown here is derived from an EMBL/GenBank/DDBJ whole genome shotgun (WGS) entry which is preliminary data.</text>
</comment>
<name>A0ABU9N151_9FLAO</name>
<dbReference type="SUPFAM" id="SSF49899">
    <property type="entry name" value="Concanavalin A-like lectins/glucanases"/>
    <property type="match status" value="2"/>
</dbReference>
<reference evidence="5 6" key="1">
    <citation type="submission" date="2024-03" db="EMBL/GenBank/DDBJ databases">
        <title>Two novel species of the genus Flavobacterium exhibiting potentially degradation of complex polysaccharides.</title>
        <authorList>
            <person name="Lian X."/>
        </authorList>
    </citation>
    <scope>NUCLEOTIDE SEQUENCE [LARGE SCALE GENOMIC DNA]</scope>
    <source>
        <strain evidence="6">j3</strain>
    </source>
</reference>
<protein>
    <submittedName>
        <fullName evidence="5">BspA family leucine-rich repeat surface protein</fullName>
    </submittedName>
</protein>
<dbReference type="Pfam" id="PF03382">
    <property type="entry name" value="DUF285"/>
    <property type="match status" value="2"/>
</dbReference>
<feature type="chain" id="PRO_5046946241" evidence="3">
    <location>
        <begin position="25"/>
        <end position="2733"/>
    </location>
</feature>
<evidence type="ECO:0000256" key="1">
    <source>
        <dbReference type="ARBA" id="ARBA00022729"/>
    </source>
</evidence>
<proteinExistence type="predicted"/>
<dbReference type="SUPFAM" id="SSF103647">
    <property type="entry name" value="TSP type-3 repeat"/>
    <property type="match status" value="3"/>
</dbReference>
<evidence type="ECO:0000313" key="5">
    <source>
        <dbReference type="EMBL" id="MEM0541136.1"/>
    </source>
</evidence>
<gene>
    <name evidence="5" type="ORF">WFZ85_00760</name>
</gene>
<dbReference type="EMBL" id="JBCGDO010000001">
    <property type="protein sequence ID" value="MEM0541136.1"/>
    <property type="molecule type" value="Genomic_DNA"/>
</dbReference>
<dbReference type="Gene3D" id="4.10.1080.10">
    <property type="entry name" value="TSP type-3 repeat"/>
    <property type="match status" value="2"/>
</dbReference>